<protein>
    <submittedName>
        <fullName evidence="14">Zn-dependent protease with chaperone function</fullName>
    </submittedName>
</protein>
<keyword evidence="10 12" id="KW-0472">Membrane</keyword>
<keyword evidence="6 11" id="KW-0378">Hydrolase</keyword>
<keyword evidence="15" id="KW-1185">Reference proteome</keyword>
<comment type="subcellular location">
    <subcellularLocation>
        <location evidence="1">Cell membrane</location>
        <topology evidence="1">Multi-pass membrane protein</topology>
    </subcellularLocation>
</comment>
<dbReference type="InterPro" id="IPR001915">
    <property type="entry name" value="Peptidase_M48"/>
</dbReference>
<evidence type="ECO:0000313" key="14">
    <source>
        <dbReference type="EMBL" id="MBB4960968.1"/>
    </source>
</evidence>
<organism evidence="14 15">
    <name type="scientific">Micromonospora polyrhachis</name>
    <dbReference type="NCBI Taxonomy" id="1282883"/>
    <lineage>
        <taxon>Bacteria</taxon>
        <taxon>Bacillati</taxon>
        <taxon>Actinomycetota</taxon>
        <taxon>Actinomycetes</taxon>
        <taxon>Micromonosporales</taxon>
        <taxon>Micromonosporaceae</taxon>
        <taxon>Micromonospora</taxon>
    </lineage>
</organism>
<evidence type="ECO:0000256" key="1">
    <source>
        <dbReference type="ARBA" id="ARBA00004651"/>
    </source>
</evidence>
<keyword evidence="5" id="KW-0479">Metal-binding</keyword>
<evidence type="ECO:0000259" key="13">
    <source>
        <dbReference type="Pfam" id="PF01435"/>
    </source>
</evidence>
<gene>
    <name evidence="14" type="ORF">FHR38_004701</name>
</gene>
<evidence type="ECO:0000256" key="5">
    <source>
        <dbReference type="ARBA" id="ARBA00022723"/>
    </source>
</evidence>
<dbReference type="InterPro" id="IPR050083">
    <property type="entry name" value="HtpX_protease"/>
</dbReference>
<keyword evidence="7 11" id="KW-0862">Zinc</keyword>
<reference evidence="14 15" key="1">
    <citation type="submission" date="2020-08" db="EMBL/GenBank/DDBJ databases">
        <title>Sequencing the genomes of 1000 actinobacteria strains.</title>
        <authorList>
            <person name="Klenk H.-P."/>
        </authorList>
    </citation>
    <scope>NUCLEOTIDE SEQUENCE [LARGE SCALE GENOMIC DNA]</scope>
    <source>
        <strain evidence="14 15">DSM 45886</strain>
    </source>
</reference>
<dbReference type="RefSeq" id="WP_184536655.1">
    <property type="nucleotide sequence ID" value="NZ_JACHJW010000001.1"/>
</dbReference>
<feature type="transmembrane region" description="Helical" evidence="12">
    <location>
        <begin position="83"/>
        <end position="108"/>
    </location>
</feature>
<dbReference type="GO" id="GO:0046872">
    <property type="term" value="F:metal ion binding"/>
    <property type="evidence" value="ECO:0007669"/>
    <property type="project" value="UniProtKB-KW"/>
</dbReference>
<evidence type="ECO:0000256" key="12">
    <source>
        <dbReference type="SAM" id="Phobius"/>
    </source>
</evidence>
<keyword evidence="4 12" id="KW-0812">Transmembrane</keyword>
<sequence length="425" mass="46792">MTAIPNDTSTCARCSSATVSIHEAIPWCPRCEWNLDRYDPNRRSPEFGWRWIDRRTHQLAYRLTRRQFTELAERSLDRPRLNLARITTVTFSLLLLAGVVALAVGGGWLATYRFPSLATVLGVAALGLAIALRPRLGKLDPLVDVLPRDKAPALHQLIDEVAAAVGAPRPDVVAVDHTFNAYATSVGLRRRRVLCLGLPLWGSLGPQERVALLGHELGHFVNGDIRRGLLTQPAFTMLGSAADLVRPVDTVGGGDGVGFVGVIGEMLANMLQSMLSRLLFGAHLLLVWVGLRDAQRAEYLADELAARAAGSTAAVRLLDTFLTADVVTMLVHREARAGRGPAHWRVAADEARTSVTDLPRLRQLSVRDDVSLFSSHPPAGLRARMIEARQWRTATVVLTETRSEQVDAELVRDYERTRRTISWAH</sequence>
<dbReference type="GO" id="GO:0006508">
    <property type="term" value="P:proteolysis"/>
    <property type="evidence" value="ECO:0007669"/>
    <property type="project" value="UniProtKB-KW"/>
</dbReference>
<keyword evidence="2" id="KW-1003">Cell membrane</keyword>
<comment type="similarity">
    <text evidence="11">Belongs to the peptidase M48 family.</text>
</comment>
<proteinExistence type="inferred from homology"/>
<dbReference type="GO" id="GO:0004222">
    <property type="term" value="F:metalloendopeptidase activity"/>
    <property type="evidence" value="ECO:0007669"/>
    <property type="project" value="InterPro"/>
</dbReference>
<name>A0A7W7SU72_9ACTN</name>
<evidence type="ECO:0000256" key="8">
    <source>
        <dbReference type="ARBA" id="ARBA00022989"/>
    </source>
</evidence>
<evidence type="ECO:0000256" key="2">
    <source>
        <dbReference type="ARBA" id="ARBA00022475"/>
    </source>
</evidence>
<evidence type="ECO:0000256" key="7">
    <source>
        <dbReference type="ARBA" id="ARBA00022833"/>
    </source>
</evidence>
<evidence type="ECO:0000256" key="6">
    <source>
        <dbReference type="ARBA" id="ARBA00022801"/>
    </source>
</evidence>
<evidence type="ECO:0000256" key="4">
    <source>
        <dbReference type="ARBA" id="ARBA00022692"/>
    </source>
</evidence>
<dbReference type="Gene3D" id="3.30.2010.10">
    <property type="entry name" value="Metalloproteases ('zincins'), catalytic domain"/>
    <property type="match status" value="1"/>
</dbReference>
<accession>A0A7W7SU72</accession>
<evidence type="ECO:0000256" key="9">
    <source>
        <dbReference type="ARBA" id="ARBA00023049"/>
    </source>
</evidence>
<dbReference type="PANTHER" id="PTHR43221:SF1">
    <property type="entry name" value="PROTEASE HTPX"/>
    <property type="match status" value="1"/>
</dbReference>
<dbReference type="Pfam" id="PF01435">
    <property type="entry name" value="Peptidase_M48"/>
    <property type="match status" value="1"/>
</dbReference>
<dbReference type="EMBL" id="JACHJW010000001">
    <property type="protein sequence ID" value="MBB4960968.1"/>
    <property type="molecule type" value="Genomic_DNA"/>
</dbReference>
<dbReference type="AlphaFoldDB" id="A0A7W7SU72"/>
<comment type="caution">
    <text evidence="14">The sequence shown here is derived from an EMBL/GenBank/DDBJ whole genome shotgun (WGS) entry which is preliminary data.</text>
</comment>
<evidence type="ECO:0000313" key="15">
    <source>
        <dbReference type="Proteomes" id="UP000578819"/>
    </source>
</evidence>
<evidence type="ECO:0000256" key="3">
    <source>
        <dbReference type="ARBA" id="ARBA00022670"/>
    </source>
</evidence>
<dbReference type="PANTHER" id="PTHR43221">
    <property type="entry name" value="PROTEASE HTPX"/>
    <property type="match status" value="1"/>
</dbReference>
<dbReference type="CDD" id="cd07328">
    <property type="entry name" value="M48_Ste24p_like"/>
    <property type="match status" value="1"/>
</dbReference>
<dbReference type="GO" id="GO:0005886">
    <property type="term" value="C:plasma membrane"/>
    <property type="evidence" value="ECO:0007669"/>
    <property type="project" value="UniProtKB-SubCell"/>
</dbReference>
<keyword evidence="3 11" id="KW-0645">Protease</keyword>
<evidence type="ECO:0000256" key="11">
    <source>
        <dbReference type="RuleBase" id="RU003983"/>
    </source>
</evidence>
<comment type="cofactor">
    <cofactor evidence="11">
        <name>Zn(2+)</name>
        <dbReference type="ChEBI" id="CHEBI:29105"/>
    </cofactor>
    <text evidence="11">Binds 1 zinc ion per subunit.</text>
</comment>
<evidence type="ECO:0000256" key="10">
    <source>
        <dbReference type="ARBA" id="ARBA00023136"/>
    </source>
</evidence>
<dbReference type="Proteomes" id="UP000578819">
    <property type="component" value="Unassembled WGS sequence"/>
</dbReference>
<keyword evidence="8 12" id="KW-1133">Transmembrane helix</keyword>
<feature type="domain" description="Peptidase M48" evidence="13">
    <location>
        <begin position="150"/>
        <end position="389"/>
    </location>
</feature>
<keyword evidence="9 11" id="KW-0482">Metalloprotease</keyword>